<feature type="transmembrane region" description="Helical" evidence="5">
    <location>
        <begin position="390"/>
        <end position="409"/>
    </location>
</feature>
<dbReference type="OrthoDB" id="9811718at2"/>
<comment type="subcellular location">
    <subcellularLocation>
        <location evidence="5">Cell membrane</location>
        <topology evidence="5">Multi-pass membrane protein</topology>
    </subcellularLocation>
    <subcellularLocation>
        <location evidence="1">Endomembrane system</location>
        <topology evidence="1">Multi-pass membrane protein</topology>
    </subcellularLocation>
    <subcellularLocation>
        <location evidence="6">Membrane</location>
        <topology evidence="6">Multi-pass membrane protein</topology>
    </subcellularLocation>
</comment>
<feature type="transmembrane region" description="Helical" evidence="5">
    <location>
        <begin position="314"/>
        <end position="333"/>
    </location>
</feature>
<feature type="transmembrane region" description="Helical" evidence="5">
    <location>
        <begin position="27"/>
        <end position="44"/>
    </location>
</feature>
<feature type="transmembrane region" description="Helical" evidence="5">
    <location>
        <begin position="98"/>
        <end position="131"/>
    </location>
</feature>
<dbReference type="Proteomes" id="UP000261174">
    <property type="component" value="Unassembled WGS sequence"/>
</dbReference>
<feature type="transmembrane region" description="Helical" evidence="5">
    <location>
        <begin position="433"/>
        <end position="455"/>
    </location>
</feature>
<dbReference type="InterPro" id="IPR001750">
    <property type="entry name" value="ND/Mrp_TM"/>
</dbReference>
<feature type="transmembrane region" description="Helical" evidence="5">
    <location>
        <begin position="260"/>
        <end position="281"/>
    </location>
</feature>
<keyword evidence="9" id="KW-1185">Reference proteome</keyword>
<feature type="transmembrane region" description="Helical" evidence="5">
    <location>
        <begin position="188"/>
        <end position="206"/>
    </location>
</feature>
<keyword evidence="5" id="KW-0813">Transport</keyword>
<name>A0A3E1P2D8_9BACT</name>
<keyword evidence="5" id="KW-1278">Translocase</keyword>
<evidence type="ECO:0000259" key="7">
    <source>
        <dbReference type="Pfam" id="PF00361"/>
    </source>
</evidence>
<dbReference type="EMBL" id="QTJV01000004">
    <property type="protein sequence ID" value="RFM34325.1"/>
    <property type="molecule type" value="Genomic_DNA"/>
</dbReference>
<accession>A0A3E1P2D8</accession>
<keyword evidence="4 5" id="KW-0472">Membrane</keyword>
<dbReference type="EC" id="7.1.1.-" evidence="5"/>
<dbReference type="GO" id="GO:0005886">
    <property type="term" value="C:plasma membrane"/>
    <property type="evidence" value="ECO:0007669"/>
    <property type="project" value="UniProtKB-SubCell"/>
</dbReference>
<feature type="transmembrane region" description="Helical" evidence="5">
    <location>
        <begin position="353"/>
        <end position="378"/>
    </location>
</feature>
<dbReference type="RefSeq" id="WP_116853911.1">
    <property type="nucleotide sequence ID" value="NZ_QTJV01000004.1"/>
</dbReference>
<evidence type="ECO:0000256" key="6">
    <source>
        <dbReference type="RuleBase" id="RU000320"/>
    </source>
</evidence>
<feature type="transmembrane region" description="Helical" evidence="5">
    <location>
        <begin position="56"/>
        <end position="83"/>
    </location>
</feature>
<comment type="catalytic activity">
    <reaction evidence="5">
        <text>a quinone + NADH + 5 H(+)(in) = a quinol + NAD(+) + 4 H(+)(out)</text>
        <dbReference type="Rhea" id="RHEA:57888"/>
        <dbReference type="ChEBI" id="CHEBI:15378"/>
        <dbReference type="ChEBI" id="CHEBI:24646"/>
        <dbReference type="ChEBI" id="CHEBI:57540"/>
        <dbReference type="ChEBI" id="CHEBI:57945"/>
        <dbReference type="ChEBI" id="CHEBI:132124"/>
    </reaction>
</comment>
<evidence type="ECO:0000313" key="8">
    <source>
        <dbReference type="EMBL" id="RFM34325.1"/>
    </source>
</evidence>
<feature type="transmembrane region" description="Helical" evidence="5">
    <location>
        <begin position="227"/>
        <end position="248"/>
    </location>
</feature>
<sequence>MNALISTALSGVLMMFAGLFVKNKQSIKFVAIVALLICFAANLAELCTLQGGSRTLYGMITVTNFSVLFNAVAFGATLLYFMLSGSAFEKVGEHVSDYFALVFFILSGISLASSFSSLLMLFLAIEIISIPQYILAGSDKKSPKSSEASLKYFLMGSFSTGILLMGITLIYGATGSFLISELGIGDGAISPLALCGVILIAFALSFKVSAAPFHFWTPDVYDGSPSVFTSFMATVVKAGSFIAFIRLFHGAFTGTISKDWQLLLALVTAATLIIGNFTAVFQQSVKRMLAYSSIAQAGFMLLSVIAFSDFAVKGIILYAAAYSIATIGIFAVLIKMKDYTFDGFNGLAKKEPLVAAVTTICLLSLAGIPLTAGFFAKYYVLTAAVQEGNLFWLVIIAVICAAISVYYYFRVIMAMYFKSGEPGVEEMNGRFKFLLVVTAAIVILLGVFPGLLLQFA</sequence>
<evidence type="ECO:0000256" key="4">
    <source>
        <dbReference type="ARBA" id="ARBA00023136"/>
    </source>
</evidence>
<dbReference type="GO" id="GO:0050136">
    <property type="term" value="F:NADH dehydrogenase (quinone) (non-electrogenic) activity"/>
    <property type="evidence" value="ECO:0007669"/>
    <property type="project" value="UniProtKB-UniRule"/>
</dbReference>
<keyword evidence="5" id="KW-1003">Cell membrane</keyword>
<dbReference type="GO" id="GO:0008137">
    <property type="term" value="F:NADH dehydrogenase (ubiquinone) activity"/>
    <property type="evidence" value="ECO:0007669"/>
    <property type="project" value="InterPro"/>
</dbReference>
<comment type="similarity">
    <text evidence="5">Belongs to the complex I subunit 2 family.</text>
</comment>
<protein>
    <recommendedName>
        <fullName evidence="5">NADH-quinone oxidoreductase subunit N</fullName>
        <ecNumber evidence="5">7.1.1.-</ecNumber>
    </recommendedName>
    <alternativeName>
        <fullName evidence="5">NADH dehydrogenase I subunit N</fullName>
    </alternativeName>
    <alternativeName>
        <fullName evidence="5">NDH-1 subunit N</fullName>
    </alternativeName>
</protein>
<comment type="subunit">
    <text evidence="5">NDH-1 is composed of 14 different subunits. Subunits NuoA, H, J, K, L, M, N constitute the membrane sector of the complex.</text>
</comment>
<dbReference type="Pfam" id="PF00361">
    <property type="entry name" value="Proton_antipo_M"/>
    <property type="match status" value="1"/>
</dbReference>
<dbReference type="GO" id="GO:0012505">
    <property type="term" value="C:endomembrane system"/>
    <property type="evidence" value="ECO:0007669"/>
    <property type="project" value="UniProtKB-SubCell"/>
</dbReference>
<feature type="transmembrane region" description="Helical" evidence="5">
    <location>
        <begin position="152"/>
        <end position="173"/>
    </location>
</feature>
<dbReference type="GO" id="GO:0042773">
    <property type="term" value="P:ATP synthesis coupled electron transport"/>
    <property type="evidence" value="ECO:0007669"/>
    <property type="project" value="InterPro"/>
</dbReference>
<dbReference type="InterPro" id="IPR010096">
    <property type="entry name" value="NADH-Q_OxRdtase_suN/2"/>
</dbReference>
<dbReference type="HAMAP" id="MF_00445">
    <property type="entry name" value="NDH1_NuoN_1"/>
    <property type="match status" value="1"/>
</dbReference>
<reference evidence="8 9" key="1">
    <citation type="submission" date="2018-08" db="EMBL/GenBank/DDBJ databases">
        <title>Chitinophaga sp. K20C18050901, a novel bacterium isolated from forest soil.</title>
        <authorList>
            <person name="Wang C."/>
        </authorList>
    </citation>
    <scope>NUCLEOTIDE SEQUENCE [LARGE SCALE GENOMIC DNA]</scope>
    <source>
        <strain evidence="8 9">K20C18050901</strain>
    </source>
</reference>
<proteinExistence type="inferred from homology"/>
<dbReference type="AlphaFoldDB" id="A0A3E1P2D8"/>
<organism evidence="8 9">
    <name type="scientific">Chitinophaga silvisoli</name>
    <dbReference type="NCBI Taxonomy" id="2291814"/>
    <lineage>
        <taxon>Bacteria</taxon>
        <taxon>Pseudomonadati</taxon>
        <taxon>Bacteroidota</taxon>
        <taxon>Chitinophagia</taxon>
        <taxon>Chitinophagales</taxon>
        <taxon>Chitinophagaceae</taxon>
        <taxon>Chitinophaga</taxon>
    </lineage>
</organism>
<dbReference type="GO" id="GO:0048038">
    <property type="term" value="F:quinone binding"/>
    <property type="evidence" value="ECO:0007669"/>
    <property type="project" value="UniProtKB-KW"/>
</dbReference>
<keyword evidence="3 5" id="KW-1133">Transmembrane helix</keyword>
<evidence type="ECO:0000256" key="1">
    <source>
        <dbReference type="ARBA" id="ARBA00004127"/>
    </source>
</evidence>
<feature type="transmembrane region" description="Helical" evidence="5">
    <location>
        <begin position="288"/>
        <end position="308"/>
    </location>
</feature>
<feature type="domain" description="NADH:quinone oxidoreductase/Mrp antiporter transmembrane" evidence="7">
    <location>
        <begin position="117"/>
        <end position="403"/>
    </location>
</feature>
<dbReference type="NCBIfam" id="TIGR01770">
    <property type="entry name" value="NDH_I_N"/>
    <property type="match status" value="1"/>
</dbReference>
<evidence type="ECO:0000313" key="9">
    <source>
        <dbReference type="Proteomes" id="UP000261174"/>
    </source>
</evidence>
<keyword evidence="5" id="KW-0874">Quinone</keyword>
<keyword evidence="5" id="KW-0520">NAD</keyword>
<comment type="caution">
    <text evidence="8">The sequence shown here is derived from an EMBL/GenBank/DDBJ whole genome shotgun (WGS) entry which is preliminary data.</text>
</comment>
<evidence type="ECO:0000256" key="5">
    <source>
        <dbReference type="HAMAP-Rule" id="MF_00445"/>
    </source>
</evidence>
<dbReference type="PANTHER" id="PTHR22773">
    <property type="entry name" value="NADH DEHYDROGENASE"/>
    <property type="match status" value="1"/>
</dbReference>
<comment type="function">
    <text evidence="5">NDH-1 shuttles electrons from NADH, via FMN and iron-sulfur (Fe-S) centers, to quinones in the respiratory chain. The immediate electron acceptor for the enzyme in this species is believed to be a menaquinone. Couples the redox reaction to proton translocation (for every two electrons transferred, four hydrogen ions are translocated across the cytoplasmic membrane), and thus conserves the redox energy in a proton gradient.</text>
</comment>
<keyword evidence="2 5" id="KW-0812">Transmembrane</keyword>
<evidence type="ECO:0000256" key="3">
    <source>
        <dbReference type="ARBA" id="ARBA00022989"/>
    </source>
</evidence>
<gene>
    <name evidence="5" type="primary">nuoN</name>
    <name evidence="8" type="ORF">DXN04_13660</name>
</gene>
<evidence type="ECO:0000256" key="2">
    <source>
        <dbReference type="ARBA" id="ARBA00022692"/>
    </source>
</evidence>